<proteinExistence type="predicted"/>
<keyword evidence="1" id="KW-0472">Membrane</keyword>
<organism evidence="2 3">
    <name type="scientific">Macrostomum lignano</name>
    <dbReference type="NCBI Taxonomy" id="282301"/>
    <lineage>
        <taxon>Eukaryota</taxon>
        <taxon>Metazoa</taxon>
        <taxon>Spiralia</taxon>
        <taxon>Lophotrochozoa</taxon>
        <taxon>Platyhelminthes</taxon>
        <taxon>Rhabditophora</taxon>
        <taxon>Macrostomorpha</taxon>
        <taxon>Macrostomida</taxon>
        <taxon>Macrostomidae</taxon>
        <taxon>Macrostomum</taxon>
    </lineage>
</organism>
<protein>
    <submittedName>
        <fullName evidence="3">Uncharacterized protein</fullName>
    </submittedName>
</protein>
<dbReference type="Proteomes" id="UP000095280">
    <property type="component" value="Unplaced"/>
</dbReference>
<reference evidence="3" key="1">
    <citation type="submission" date="2016-11" db="UniProtKB">
        <authorList>
            <consortium name="WormBaseParasite"/>
        </authorList>
    </citation>
    <scope>IDENTIFICATION</scope>
</reference>
<dbReference type="AlphaFoldDB" id="A0A1I8IJV4"/>
<dbReference type="WBParaSite" id="maker-uti_cns_0013496-snap-gene-0.2-mRNA-1">
    <property type="protein sequence ID" value="maker-uti_cns_0013496-snap-gene-0.2-mRNA-1"/>
    <property type="gene ID" value="maker-uti_cns_0013496-snap-gene-0.2"/>
</dbReference>
<keyword evidence="2" id="KW-1185">Reference proteome</keyword>
<name>A0A1I8IJV4_9PLAT</name>
<sequence length="85" mass="9121">MNGHWLGRTCRCCGRPAGIGKASNFPTIFAHQSKLQTNEFLSLSVVAARRMASVLLQPLLLLQSLLVLFLLLHSGGTAAKSSAEN</sequence>
<evidence type="ECO:0000313" key="3">
    <source>
        <dbReference type="WBParaSite" id="maker-uti_cns_0013496-snap-gene-0.2-mRNA-1"/>
    </source>
</evidence>
<feature type="transmembrane region" description="Helical" evidence="1">
    <location>
        <begin position="51"/>
        <end position="72"/>
    </location>
</feature>
<evidence type="ECO:0000313" key="2">
    <source>
        <dbReference type="Proteomes" id="UP000095280"/>
    </source>
</evidence>
<accession>A0A1I8IJV4</accession>
<keyword evidence="1" id="KW-0812">Transmembrane</keyword>
<keyword evidence="1" id="KW-1133">Transmembrane helix</keyword>
<evidence type="ECO:0000256" key="1">
    <source>
        <dbReference type="SAM" id="Phobius"/>
    </source>
</evidence>